<dbReference type="PANTHER" id="PTHR42949">
    <property type="entry name" value="ANAEROBIC GLYCEROL-3-PHOSPHATE DEHYDROGENASE SUBUNIT B"/>
    <property type="match status" value="1"/>
</dbReference>
<dbReference type="Gene3D" id="3.50.50.60">
    <property type="entry name" value="FAD/NAD(P)-binding domain"/>
    <property type="match status" value="2"/>
</dbReference>
<organism evidence="4 5">
    <name type="scientific">Pseudomonas aeruginosa</name>
    <dbReference type="NCBI Taxonomy" id="287"/>
    <lineage>
        <taxon>Bacteria</taxon>
        <taxon>Pseudomonadati</taxon>
        <taxon>Pseudomonadota</taxon>
        <taxon>Gammaproteobacteria</taxon>
        <taxon>Pseudomonadales</taxon>
        <taxon>Pseudomonadaceae</taxon>
        <taxon>Pseudomonas</taxon>
    </lineage>
</organism>
<evidence type="ECO:0000313" key="4">
    <source>
        <dbReference type="EMBL" id="RCI75383.1"/>
    </source>
</evidence>
<dbReference type="GO" id="GO:0006508">
    <property type="term" value="P:proteolysis"/>
    <property type="evidence" value="ECO:0007669"/>
    <property type="project" value="InterPro"/>
</dbReference>
<sequence>MNLRPVIVGGGSAGMAAAIELARRGVPCVLFDEASRPGGVVYRGPLRAGVDPASLGARYTRMLEKLRRDFSACAGHIDLRLNSRVVGGDGQHLMVLDEAERLHEVEYSHLLLATGCHERSVPFPGWTLPGVMLLGGLQLQIKSGVVKPLGDTLIAGSGPLLPLVACQLHAAGVRVAGVYEACAFGRMARESLALLNKPQLFLDGLSMLGYLKLNGIPLHYGWGVVEASGEGELTEVTVAPYDEEWRPDLENARPVKASTLAVGYGFIPRTQLSQQLGLEHGFSDDGYLRAECNVWQQSSQPHIHLAGDMAGIRGGEAAMIGGRIAALSILLQREAIAPAEAIERRESHLARLEAIKRFRAGVERYTQRGARQVELALGIEGVERLAVGTSVQGRDIELLRVRRHPDSHLKLWVIAQQHPGEHMAEWFMEGLIERLQRPDDTEMQRLLEKADLYLVPNMNPDGAFHGNLRTNAAGQDLNRAWLEPSAERSPEVWFVQQEMKRHGVDLFLDIHGDEEIPHVFAAGCEGNPGYTPRLERLEQRFREELMARGEFQIRHGYPRSAPGQANLALACNFVGQTYDCLAFTIEMPFKDHDDNPEPGTGWSGARSKRLGQDVLSTLAVLVDELR</sequence>
<dbReference type="SUPFAM" id="SSF51905">
    <property type="entry name" value="FAD/NAD(P)-binding domain"/>
    <property type="match status" value="1"/>
</dbReference>
<proteinExistence type="inferred from homology"/>
<evidence type="ECO:0000313" key="5">
    <source>
        <dbReference type="Proteomes" id="UP000253594"/>
    </source>
</evidence>
<dbReference type="GO" id="GO:0004181">
    <property type="term" value="F:metallocarboxypeptidase activity"/>
    <property type="evidence" value="ECO:0007669"/>
    <property type="project" value="InterPro"/>
</dbReference>
<dbReference type="Proteomes" id="UP000253594">
    <property type="component" value="Unassembled WGS sequence"/>
</dbReference>
<dbReference type="InterPro" id="IPR000834">
    <property type="entry name" value="Peptidase_M14"/>
</dbReference>
<feature type="domain" description="Peptidase M14" evidence="3">
    <location>
        <begin position="348"/>
        <end position="625"/>
    </location>
</feature>
<comment type="similarity">
    <text evidence="2">Belongs to the peptidase M14 family.</text>
</comment>
<dbReference type="CDD" id="cd06234">
    <property type="entry name" value="M14_PaCCP-like"/>
    <property type="match status" value="1"/>
</dbReference>
<accession>A0A367MEL5</accession>
<dbReference type="Gene3D" id="3.40.630.10">
    <property type="entry name" value="Zn peptidases"/>
    <property type="match status" value="1"/>
</dbReference>
<evidence type="ECO:0000256" key="2">
    <source>
        <dbReference type="PROSITE-ProRule" id="PRU01379"/>
    </source>
</evidence>
<reference evidence="4 5" key="1">
    <citation type="submission" date="2018-07" db="EMBL/GenBank/DDBJ databases">
        <title>Mechanisms of high-level aminoglycoside resistance among Gram-negative pathogens in Brazil.</title>
        <authorList>
            <person name="Ballaben A.S."/>
            <person name="Darini A.L.C."/>
            <person name="Doi Y."/>
        </authorList>
    </citation>
    <scope>NUCLEOTIDE SEQUENCE [LARGE SCALE GENOMIC DNA]</scope>
    <source>
        <strain evidence="4 5">B2-305</strain>
    </source>
</reference>
<dbReference type="SUPFAM" id="SSF53187">
    <property type="entry name" value="Zn-dependent exopeptidases"/>
    <property type="match status" value="1"/>
</dbReference>
<name>A0A367MEL5_PSEAI</name>
<feature type="active site" description="Proton donor/acceptor" evidence="2">
    <location>
        <position position="586"/>
    </location>
</feature>
<dbReference type="GO" id="GO:0008270">
    <property type="term" value="F:zinc ion binding"/>
    <property type="evidence" value="ECO:0007669"/>
    <property type="project" value="InterPro"/>
</dbReference>
<dbReference type="InterPro" id="IPR023753">
    <property type="entry name" value="FAD/NAD-binding_dom"/>
</dbReference>
<comment type="caution">
    <text evidence="4">The sequence shown here is derived from an EMBL/GenBank/DDBJ whole genome shotgun (WGS) entry which is preliminary data.</text>
</comment>
<dbReference type="InterPro" id="IPR036188">
    <property type="entry name" value="FAD/NAD-bd_sf"/>
</dbReference>
<dbReference type="Pfam" id="PF00246">
    <property type="entry name" value="Peptidase_M14"/>
    <property type="match status" value="1"/>
</dbReference>
<keyword evidence="1" id="KW-0560">Oxidoreductase</keyword>
<dbReference type="Pfam" id="PF07992">
    <property type="entry name" value="Pyr_redox_2"/>
    <property type="match status" value="1"/>
</dbReference>
<dbReference type="InterPro" id="IPR051691">
    <property type="entry name" value="Metab_Enz_Cyan_OpOx_G3PDH"/>
</dbReference>
<dbReference type="PROSITE" id="PS52035">
    <property type="entry name" value="PEPTIDASE_M14"/>
    <property type="match status" value="1"/>
</dbReference>
<dbReference type="GO" id="GO:0016491">
    <property type="term" value="F:oxidoreductase activity"/>
    <property type="evidence" value="ECO:0007669"/>
    <property type="project" value="UniProtKB-KW"/>
</dbReference>
<dbReference type="PANTHER" id="PTHR42949:SF3">
    <property type="entry name" value="ANAEROBIC GLYCEROL-3-PHOSPHATE DEHYDROGENASE SUBUNIT B"/>
    <property type="match status" value="1"/>
</dbReference>
<evidence type="ECO:0000259" key="3">
    <source>
        <dbReference type="PROSITE" id="PS52035"/>
    </source>
</evidence>
<gene>
    <name evidence="4" type="ORF">DT376_07940</name>
</gene>
<protein>
    <submittedName>
        <fullName evidence="4">FAD-binding protein</fullName>
    </submittedName>
</protein>
<dbReference type="EMBL" id="QORE01000183">
    <property type="protein sequence ID" value="RCI75383.1"/>
    <property type="molecule type" value="Genomic_DNA"/>
</dbReference>
<evidence type="ECO:0000256" key="1">
    <source>
        <dbReference type="ARBA" id="ARBA00023002"/>
    </source>
</evidence>
<dbReference type="AlphaFoldDB" id="A0A367MEL5"/>
<dbReference type="PRINTS" id="PR00368">
    <property type="entry name" value="FADPNR"/>
</dbReference>